<name>A0A6J6BW08_9ZZZZ</name>
<feature type="domain" description="Peptidase S8/S53" evidence="6">
    <location>
        <begin position="43"/>
        <end position="298"/>
    </location>
</feature>
<evidence type="ECO:0000256" key="5">
    <source>
        <dbReference type="SAM" id="Phobius"/>
    </source>
</evidence>
<dbReference type="PANTHER" id="PTHR43806">
    <property type="entry name" value="PEPTIDASE S8"/>
    <property type="match status" value="1"/>
</dbReference>
<evidence type="ECO:0000259" key="6">
    <source>
        <dbReference type="Pfam" id="PF00082"/>
    </source>
</evidence>
<protein>
    <submittedName>
        <fullName evidence="7">Unannotated protein</fullName>
    </submittedName>
</protein>
<keyword evidence="5" id="KW-0812">Transmembrane</keyword>
<evidence type="ECO:0000256" key="4">
    <source>
        <dbReference type="ARBA" id="ARBA00022825"/>
    </source>
</evidence>
<keyword evidence="5" id="KW-1133">Transmembrane helix</keyword>
<accession>A0A6J6BW08</accession>
<evidence type="ECO:0000313" key="8">
    <source>
        <dbReference type="EMBL" id="CAB4561816.1"/>
    </source>
</evidence>
<dbReference type="EMBL" id="CAEZTO010000001">
    <property type="protein sequence ID" value="CAB4561816.1"/>
    <property type="molecule type" value="Genomic_DNA"/>
</dbReference>
<dbReference type="PROSITE" id="PS51892">
    <property type="entry name" value="SUBTILASE"/>
    <property type="match status" value="1"/>
</dbReference>
<dbReference type="PANTHER" id="PTHR43806:SF11">
    <property type="entry name" value="CEREVISIN-RELATED"/>
    <property type="match status" value="1"/>
</dbReference>
<gene>
    <name evidence="7" type="ORF">UFOPK1503_00405</name>
    <name evidence="8" type="ORF">UFOPK1693_00077</name>
</gene>
<comment type="similarity">
    <text evidence="1">Belongs to the peptidase S8 family.</text>
</comment>
<keyword evidence="5" id="KW-0472">Membrane</keyword>
<dbReference type="InterPro" id="IPR023827">
    <property type="entry name" value="Peptidase_S8_Asp-AS"/>
</dbReference>
<dbReference type="Gene3D" id="3.40.50.200">
    <property type="entry name" value="Peptidase S8/S53 domain"/>
    <property type="match status" value="1"/>
</dbReference>
<keyword evidence="3" id="KW-0378">Hydrolase</keyword>
<evidence type="ECO:0000256" key="2">
    <source>
        <dbReference type="ARBA" id="ARBA00022670"/>
    </source>
</evidence>
<dbReference type="InterPro" id="IPR000209">
    <property type="entry name" value="Peptidase_S8/S53_dom"/>
</dbReference>
<evidence type="ECO:0000313" key="7">
    <source>
        <dbReference type="EMBL" id="CAB4543262.1"/>
    </source>
</evidence>
<dbReference type="EMBL" id="CAEZST010000005">
    <property type="protein sequence ID" value="CAB4543262.1"/>
    <property type="molecule type" value="Genomic_DNA"/>
</dbReference>
<dbReference type="InterPro" id="IPR050131">
    <property type="entry name" value="Peptidase_S8_subtilisin-like"/>
</dbReference>
<evidence type="ECO:0000256" key="3">
    <source>
        <dbReference type="ARBA" id="ARBA00022801"/>
    </source>
</evidence>
<keyword evidence="4" id="KW-0720">Serine protease</keyword>
<dbReference type="Pfam" id="PF00082">
    <property type="entry name" value="Peptidase_S8"/>
    <property type="match status" value="1"/>
</dbReference>
<dbReference type="PROSITE" id="PS00136">
    <property type="entry name" value="SUBTILASE_ASP"/>
    <property type="match status" value="1"/>
</dbReference>
<keyword evidence="2" id="KW-0645">Protease</keyword>
<evidence type="ECO:0000256" key="1">
    <source>
        <dbReference type="ARBA" id="ARBA00011073"/>
    </source>
</evidence>
<reference evidence="7" key="1">
    <citation type="submission" date="2020-05" db="EMBL/GenBank/DDBJ databases">
        <authorList>
            <person name="Chiriac C."/>
            <person name="Salcher M."/>
            <person name="Ghai R."/>
            <person name="Kavagutti S V."/>
        </authorList>
    </citation>
    <scope>NUCLEOTIDE SEQUENCE</scope>
</reference>
<dbReference type="PROSITE" id="PS00137">
    <property type="entry name" value="SUBTILASE_HIS"/>
    <property type="match status" value="1"/>
</dbReference>
<sequence length="401" mass="41367">MVTESLHMSLAAVQSIALLINLISPESQWWLEQYDLGNPSLDGEGVIVAVIDTGIDTSHPDLVGTVIGGADFSGVGTPNGTSPVGPSGFHGTMVASLIAGQGKVTGGVIGVAPAAQLLSVSIGLGVEGADTDRQVAQAVRWSVDNGADVINLSISRNSLTWPASWDSAFLYAMENDVVIVAASGNESENLKSATAPATIPGVVAVTAINRENQTVIGAGSSGIGIALAAPGVDLYGSYPGDEIRSWSGSSAAAPLVTGLVALLRQKDPMASANDIIQRLLASSIDAGAPGFDAEFGFGIVSPAGALSSQASATNNPLGSLGDWIRLYRPQALEDEAELLIPPSVGPEELDIQPNQAFLTAELWSNPLLYVLLVPLALLLWFSYRKRSGRAGKKKPEGNSFS</sequence>
<dbReference type="InterPro" id="IPR022398">
    <property type="entry name" value="Peptidase_S8_His-AS"/>
</dbReference>
<proteinExistence type="inferred from homology"/>
<dbReference type="GO" id="GO:0004252">
    <property type="term" value="F:serine-type endopeptidase activity"/>
    <property type="evidence" value="ECO:0007669"/>
    <property type="project" value="InterPro"/>
</dbReference>
<dbReference type="InterPro" id="IPR036852">
    <property type="entry name" value="Peptidase_S8/S53_dom_sf"/>
</dbReference>
<dbReference type="AlphaFoldDB" id="A0A6J6BW08"/>
<organism evidence="7">
    <name type="scientific">freshwater metagenome</name>
    <dbReference type="NCBI Taxonomy" id="449393"/>
    <lineage>
        <taxon>unclassified sequences</taxon>
        <taxon>metagenomes</taxon>
        <taxon>ecological metagenomes</taxon>
    </lineage>
</organism>
<dbReference type="PRINTS" id="PR00723">
    <property type="entry name" value="SUBTILISIN"/>
</dbReference>
<dbReference type="SUPFAM" id="SSF52743">
    <property type="entry name" value="Subtilisin-like"/>
    <property type="match status" value="1"/>
</dbReference>
<dbReference type="GO" id="GO:0006508">
    <property type="term" value="P:proteolysis"/>
    <property type="evidence" value="ECO:0007669"/>
    <property type="project" value="UniProtKB-KW"/>
</dbReference>
<dbReference type="InterPro" id="IPR015500">
    <property type="entry name" value="Peptidase_S8_subtilisin-rel"/>
</dbReference>
<feature type="transmembrane region" description="Helical" evidence="5">
    <location>
        <begin position="362"/>
        <end position="383"/>
    </location>
</feature>